<dbReference type="Proteomes" id="UP000239197">
    <property type="component" value="Plasmid unnamed2"/>
</dbReference>
<organism evidence="1 2">
    <name type="scientific">Rahnella sikkimica</name>
    <dbReference type="NCBI Taxonomy" id="1805933"/>
    <lineage>
        <taxon>Bacteria</taxon>
        <taxon>Pseudomonadati</taxon>
        <taxon>Pseudomonadota</taxon>
        <taxon>Gammaproteobacteria</taxon>
        <taxon>Enterobacterales</taxon>
        <taxon>Yersiniaceae</taxon>
        <taxon>Rahnella</taxon>
    </lineage>
</organism>
<evidence type="ECO:0000313" key="1">
    <source>
        <dbReference type="EMBL" id="AVF38011.1"/>
    </source>
</evidence>
<geneLocation type="plasmid" evidence="1 2">
    <name>unnamed2</name>
</geneLocation>
<dbReference type="KEGG" id="rox:BV494_24205"/>
<evidence type="ECO:0000313" key="2">
    <source>
        <dbReference type="Proteomes" id="UP000239197"/>
    </source>
</evidence>
<evidence type="ECO:0008006" key="3">
    <source>
        <dbReference type="Google" id="ProtNLM"/>
    </source>
</evidence>
<dbReference type="RefSeq" id="WP_104925342.1">
    <property type="nucleotide sequence ID" value="NZ_CP019064.1"/>
</dbReference>
<protein>
    <recommendedName>
        <fullName evidence="3">Virulence factor Evf domain-containing protein</fullName>
    </recommendedName>
</protein>
<proteinExistence type="predicted"/>
<dbReference type="EMBL" id="CP019064">
    <property type="protein sequence ID" value="AVF38011.1"/>
    <property type="molecule type" value="Genomic_DNA"/>
</dbReference>
<name>A0A2L1UYP8_9GAMM</name>
<dbReference type="OrthoDB" id="5885706at2"/>
<sequence length="267" mass="28880">MKNHTLSANDQATAWLRGLKKNSSQNVFLLNSSDSSIMNPSGAVATQEYISSYNEALASSPVDANAPQSIFDGIQTIINMCRASSNYNPLDPEGNGNKANYIAFTQAIASVPFMTLANSKTQNIIQKSHSADDLIDSFVSAFDGLAEGDISEIKKSVSSLVKAALSYANETETESNFAQSILQTSDDLVTISLYSSNFTISSTNDKGVISYQSQYTLNGAQYTLSETDWDASRYAFANQEKISLENWLGSMNTKEKSGSTVKALCLK</sequence>
<accession>A0A2L1UYP8</accession>
<keyword evidence="1" id="KW-0614">Plasmid</keyword>
<dbReference type="AlphaFoldDB" id="A0A2L1UYP8"/>
<gene>
    <name evidence="1" type="ORF">BV494_24205</name>
</gene>
<keyword evidence="2" id="KW-1185">Reference proteome</keyword>
<reference evidence="2" key="1">
    <citation type="submission" date="2017-01" db="EMBL/GenBank/DDBJ databases">
        <title>Genome sequence of Rouxiella sp. ERMR1:05.</title>
        <authorList>
            <person name="Kumar R."/>
            <person name="Singh D."/>
            <person name="Kumar S."/>
        </authorList>
    </citation>
    <scope>NUCLEOTIDE SEQUENCE [LARGE SCALE GENOMIC DNA]</scope>
    <source>
        <strain evidence="2">ERMR1:05</strain>
        <plasmid evidence="2">unnamed2</plasmid>
    </source>
</reference>